<name>A0AAE2CFM5_9LAMI</name>
<evidence type="ECO:0000313" key="2">
    <source>
        <dbReference type="Proteomes" id="UP001293254"/>
    </source>
</evidence>
<reference evidence="1" key="2">
    <citation type="journal article" date="2024" name="Plant">
        <title>Genomic evolution and insights into agronomic trait innovations of Sesamum species.</title>
        <authorList>
            <person name="Miao H."/>
            <person name="Wang L."/>
            <person name="Qu L."/>
            <person name="Liu H."/>
            <person name="Sun Y."/>
            <person name="Le M."/>
            <person name="Wang Q."/>
            <person name="Wei S."/>
            <person name="Zheng Y."/>
            <person name="Lin W."/>
            <person name="Duan Y."/>
            <person name="Cao H."/>
            <person name="Xiong S."/>
            <person name="Wang X."/>
            <person name="Wei L."/>
            <person name="Li C."/>
            <person name="Ma Q."/>
            <person name="Ju M."/>
            <person name="Zhao R."/>
            <person name="Li G."/>
            <person name="Mu C."/>
            <person name="Tian Q."/>
            <person name="Mei H."/>
            <person name="Zhang T."/>
            <person name="Gao T."/>
            <person name="Zhang H."/>
        </authorList>
    </citation>
    <scope>NUCLEOTIDE SEQUENCE</scope>
    <source>
        <strain evidence="1">3651</strain>
    </source>
</reference>
<sequence>MCFSSGKVGDLMMRSGALILVRSKEDSLFFIVVHSHAFAMRVKATPHHTSMPAPFLLFLSCTFPSLVATSFAESVKRGKKILHDSVRQPRDEEGAKDVDLAIGWMKMAGRGLVSFARMRRFRWRWSAVAVRSHGGESMVKMCDGVMLSPLSTVNEK</sequence>
<evidence type="ECO:0000313" key="1">
    <source>
        <dbReference type="EMBL" id="KAK4420377.1"/>
    </source>
</evidence>
<dbReference type="AlphaFoldDB" id="A0AAE2CFM5"/>
<gene>
    <name evidence="1" type="ORF">Salat_1988000</name>
</gene>
<dbReference type="EMBL" id="JACGWO010000008">
    <property type="protein sequence ID" value="KAK4420377.1"/>
    <property type="molecule type" value="Genomic_DNA"/>
</dbReference>
<organism evidence="1 2">
    <name type="scientific">Sesamum alatum</name>
    <dbReference type="NCBI Taxonomy" id="300844"/>
    <lineage>
        <taxon>Eukaryota</taxon>
        <taxon>Viridiplantae</taxon>
        <taxon>Streptophyta</taxon>
        <taxon>Embryophyta</taxon>
        <taxon>Tracheophyta</taxon>
        <taxon>Spermatophyta</taxon>
        <taxon>Magnoliopsida</taxon>
        <taxon>eudicotyledons</taxon>
        <taxon>Gunneridae</taxon>
        <taxon>Pentapetalae</taxon>
        <taxon>asterids</taxon>
        <taxon>lamiids</taxon>
        <taxon>Lamiales</taxon>
        <taxon>Pedaliaceae</taxon>
        <taxon>Sesamum</taxon>
    </lineage>
</organism>
<comment type="caution">
    <text evidence="1">The sequence shown here is derived from an EMBL/GenBank/DDBJ whole genome shotgun (WGS) entry which is preliminary data.</text>
</comment>
<proteinExistence type="predicted"/>
<keyword evidence="2" id="KW-1185">Reference proteome</keyword>
<protein>
    <submittedName>
        <fullName evidence="1">Uncharacterized protein</fullName>
    </submittedName>
</protein>
<accession>A0AAE2CFM5</accession>
<reference evidence="1" key="1">
    <citation type="submission" date="2020-06" db="EMBL/GenBank/DDBJ databases">
        <authorList>
            <person name="Li T."/>
            <person name="Hu X."/>
            <person name="Zhang T."/>
            <person name="Song X."/>
            <person name="Zhang H."/>
            <person name="Dai N."/>
            <person name="Sheng W."/>
            <person name="Hou X."/>
            <person name="Wei L."/>
        </authorList>
    </citation>
    <scope>NUCLEOTIDE SEQUENCE</scope>
    <source>
        <strain evidence="1">3651</strain>
        <tissue evidence="1">Leaf</tissue>
    </source>
</reference>
<dbReference type="Proteomes" id="UP001293254">
    <property type="component" value="Unassembled WGS sequence"/>
</dbReference>